<name>A0ACC0UUF1_9HYPO</name>
<dbReference type="EMBL" id="CM047947">
    <property type="protein sequence ID" value="KAI9897286.1"/>
    <property type="molecule type" value="Genomic_DNA"/>
</dbReference>
<organism evidence="1 2">
    <name type="scientific">Trichothecium roseum</name>
    <dbReference type="NCBI Taxonomy" id="47278"/>
    <lineage>
        <taxon>Eukaryota</taxon>
        <taxon>Fungi</taxon>
        <taxon>Dikarya</taxon>
        <taxon>Ascomycota</taxon>
        <taxon>Pezizomycotina</taxon>
        <taxon>Sordariomycetes</taxon>
        <taxon>Hypocreomycetidae</taxon>
        <taxon>Hypocreales</taxon>
        <taxon>Hypocreales incertae sedis</taxon>
        <taxon>Trichothecium</taxon>
    </lineage>
</organism>
<sequence>MDSDGDEDMSLFDEAHLDAAEQRAEHWISKLRHNAPRSSPNASAANAANATGPASDQETQASLDQGKSSAEGGNLQTQNTIEDPQGLPLTQLPVRTKPLHPAEAWDKISDGARRVLVKVLLERHHSAVTTEEQERFVGTLLIGALDLRADQLRGFIHCLEDDRCMWKEYTDSLSRIYASWPNTESTEHPIIPQLSTVLITKADVDASLVLLETIAVRLGPLDILEKELRDWQGWSST</sequence>
<proteinExistence type="predicted"/>
<gene>
    <name evidence="1" type="ORF">N3K66_008308</name>
</gene>
<dbReference type="Proteomes" id="UP001163324">
    <property type="component" value="Chromosome 8"/>
</dbReference>
<keyword evidence="2" id="KW-1185">Reference proteome</keyword>
<protein>
    <submittedName>
        <fullName evidence="1">Uncharacterized protein</fullName>
    </submittedName>
</protein>
<reference evidence="1" key="1">
    <citation type="submission" date="2022-10" db="EMBL/GenBank/DDBJ databases">
        <title>Complete Genome of Trichothecium roseum strain YXFP-22015, a Plant Pathogen Isolated from Citrus.</title>
        <authorList>
            <person name="Wang Y."/>
            <person name="Zhu L."/>
        </authorList>
    </citation>
    <scope>NUCLEOTIDE SEQUENCE</scope>
    <source>
        <strain evidence="1">YXFP-22015</strain>
    </source>
</reference>
<accession>A0ACC0UUF1</accession>
<comment type="caution">
    <text evidence="1">The sequence shown here is derived from an EMBL/GenBank/DDBJ whole genome shotgun (WGS) entry which is preliminary data.</text>
</comment>
<evidence type="ECO:0000313" key="1">
    <source>
        <dbReference type="EMBL" id="KAI9897286.1"/>
    </source>
</evidence>
<evidence type="ECO:0000313" key="2">
    <source>
        <dbReference type="Proteomes" id="UP001163324"/>
    </source>
</evidence>